<sequence length="307" mass="35519">MNRHRGPRGCCGRAPVFPAMACENVYRDVCGLHLSYIFQEPVVREALKYKPKPGDVFVVSFPKSGSTWMQQIVYAIYNDGAKPKNLRDFLQKSPFLELVGLEAMENMPRPGAIKTHLPFNRVPYSPQAKYIFVARNPYDCCVSFYHHTRAFPEYRFAEGSFDAFLNAFLRGKVDCGDYFDELLSWYDHIHDDNVLFVTYEKLKSHTSEEVIKVADFLGSKYGEKLRNQPKILERILDTISAKSMAAFNDEFRKWTEKAAEMTSSRVDEVNDKMDTHLHNRSRDGVTWRLSSWRKAEHVQCFLRGKAS</sequence>
<feature type="domain" description="Sulfotransferase" evidence="3">
    <location>
        <begin position="54"/>
        <end position="273"/>
    </location>
</feature>
<dbReference type="SUPFAM" id="SSF52540">
    <property type="entry name" value="P-loop containing nucleoside triphosphate hydrolases"/>
    <property type="match status" value="1"/>
</dbReference>
<evidence type="ECO:0000313" key="5">
    <source>
        <dbReference type="Proteomes" id="UP000821837"/>
    </source>
</evidence>
<evidence type="ECO:0000256" key="1">
    <source>
        <dbReference type="ARBA" id="ARBA00005771"/>
    </source>
</evidence>
<evidence type="ECO:0000313" key="4">
    <source>
        <dbReference type="EMBL" id="KAH7972470.1"/>
    </source>
</evidence>
<organism evidence="4 5">
    <name type="scientific">Rhipicephalus sanguineus</name>
    <name type="common">Brown dog tick</name>
    <name type="synonym">Ixodes sanguineus</name>
    <dbReference type="NCBI Taxonomy" id="34632"/>
    <lineage>
        <taxon>Eukaryota</taxon>
        <taxon>Metazoa</taxon>
        <taxon>Ecdysozoa</taxon>
        <taxon>Arthropoda</taxon>
        <taxon>Chelicerata</taxon>
        <taxon>Arachnida</taxon>
        <taxon>Acari</taxon>
        <taxon>Parasitiformes</taxon>
        <taxon>Ixodida</taxon>
        <taxon>Ixodoidea</taxon>
        <taxon>Ixodidae</taxon>
        <taxon>Rhipicephalinae</taxon>
        <taxon>Rhipicephalus</taxon>
        <taxon>Rhipicephalus</taxon>
    </lineage>
</organism>
<keyword evidence="2" id="KW-0808">Transferase</keyword>
<protein>
    <recommendedName>
        <fullName evidence="3">Sulfotransferase domain-containing protein</fullName>
    </recommendedName>
</protein>
<reference evidence="4" key="2">
    <citation type="submission" date="2021-09" db="EMBL/GenBank/DDBJ databases">
        <authorList>
            <person name="Jia N."/>
            <person name="Wang J."/>
            <person name="Shi W."/>
            <person name="Du L."/>
            <person name="Sun Y."/>
            <person name="Zhan W."/>
            <person name="Jiang J."/>
            <person name="Wang Q."/>
            <person name="Zhang B."/>
            <person name="Ji P."/>
            <person name="Sakyi L.B."/>
            <person name="Cui X."/>
            <person name="Yuan T."/>
            <person name="Jiang B."/>
            <person name="Yang W."/>
            <person name="Lam T.T.-Y."/>
            <person name="Chang Q."/>
            <person name="Ding S."/>
            <person name="Wang X."/>
            <person name="Zhu J."/>
            <person name="Ruan X."/>
            <person name="Zhao L."/>
            <person name="Wei J."/>
            <person name="Que T."/>
            <person name="Du C."/>
            <person name="Cheng J."/>
            <person name="Dai P."/>
            <person name="Han X."/>
            <person name="Huang E."/>
            <person name="Gao Y."/>
            <person name="Liu J."/>
            <person name="Shao H."/>
            <person name="Ye R."/>
            <person name="Li L."/>
            <person name="Wei W."/>
            <person name="Wang X."/>
            <person name="Wang C."/>
            <person name="Huo Q."/>
            <person name="Li W."/>
            <person name="Guo W."/>
            <person name="Chen H."/>
            <person name="Chen S."/>
            <person name="Zhou L."/>
            <person name="Zhou L."/>
            <person name="Ni X."/>
            <person name="Tian J."/>
            <person name="Zhou Y."/>
            <person name="Sheng Y."/>
            <person name="Liu T."/>
            <person name="Pan Y."/>
            <person name="Xia L."/>
            <person name="Li J."/>
            <person name="Zhao F."/>
            <person name="Cao W."/>
        </authorList>
    </citation>
    <scope>NUCLEOTIDE SEQUENCE</scope>
    <source>
        <strain evidence="4">Rsan-2018</strain>
        <tissue evidence="4">Larvae</tissue>
    </source>
</reference>
<dbReference type="Proteomes" id="UP000821837">
    <property type="component" value="Chromosome 11"/>
</dbReference>
<name>A0A9D4QAT8_RHISA</name>
<comment type="caution">
    <text evidence="4">The sequence shown here is derived from an EMBL/GenBank/DDBJ whole genome shotgun (WGS) entry which is preliminary data.</text>
</comment>
<dbReference type="GO" id="GO:0008146">
    <property type="term" value="F:sulfotransferase activity"/>
    <property type="evidence" value="ECO:0007669"/>
    <property type="project" value="InterPro"/>
</dbReference>
<evidence type="ECO:0000259" key="3">
    <source>
        <dbReference type="Pfam" id="PF00685"/>
    </source>
</evidence>
<dbReference type="Gene3D" id="3.40.50.300">
    <property type="entry name" value="P-loop containing nucleotide triphosphate hydrolases"/>
    <property type="match status" value="1"/>
</dbReference>
<dbReference type="VEuPathDB" id="VectorBase:RSAN_051593"/>
<dbReference type="PANTHER" id="PTHR11783">
    <property type="entry name" value="SULFOTRANSFERASE SULT"/>
    <property type="match status" value="1"/>
</dbReference>
<dbReference type="InterPro" id="IPR027417">
    <property type="entry name" value="P-loop_NTPase"/>
</dbReference>
<proteinExistence type="inferred from homology"/>
<evidence type="ECO:0000256" key="2">
    <source>
        <dbReference type="ARBA" id="ARBA00022679"/>
    </source>
</evidence>
<dbReference type="Pfam" id="PF00685">
    <property type="entry name" value="Sulfotransfer_1"/>
    <property type="match status" value="1"/>
</dbReference>
<reference evidence="4" key="1">
    <citation type="journal article" date="2020" name="Cell">
        <title>Large-Scale Comparative Analyses of Tick Genomes Elucidate Their Genetic Diversity and Vector Capacities.</title>
        <authorList>
            <consortium name="Tick Genome and Microbiome Consortium (TIGMIC)"/>
            <person name="Jia N."/>
            <person name="Wang J."/>
            <person name="Shi W."/>
            <person name="Du L."/>
            <person name="Sun Y."/>
            <person name="Zhan W."/>
            <person name="Jiang J.F."/>
            <person name="Wang Q."/>
            <person name="Zhang B."/>
            <person name="Ji P."/>
            <person name="Bell-Sakyi L."/>
            <person name="Cui X.M."/>
            <person name="Yuan T.T."/>
            <person name="Jiang B.G."/>
            <person name="Yang W.F."/>
            <person name="Lam T.T."/>
            <person name="Chang Q.C."/>
            <person name="Ding S.J."/>
            <person name="Wang X.J."/>
            <person name="Zhu J.G."/>
            <person name="Ruan X.D."/>
            <person name="Zhao L."/>
            <person name="Wei J.T."/>
            <person name="Ye R.Z."/>
            <person name="Que T.C."/>
            <person name="Du C.H."/>
            <person name="Zhou Y.H."/>
            <person name="Cheng J.X."/>
            <person name="Dai P.F."/>
            <person name="Guo W.B."/>
            <person name="Han X.H."/>
            <person name="Huang E.J."/>
            <person name="Li L.F."/>
            <person name="Wei W."/>
            <person name="Gao Y.C."/>
            <person name="Liu J.Z."/>
            <person name="Shao H.Z."/>
            <person name="Wang X."/>
            <person name="Wang C.C."/>
            <person name="Yang T.C."/>
            <person name="Huo Q.B."/>
            <person name="Li W."/>
            <person name="Chen H.Y."/>
            <person name="Chen S.E."/>
            <person name="Zhou L.G."/>
            <person name="Ni X.B."/>
            <person name="Tian J.H."/>
            <person name="Sheng Y."/>
            <person name="Liu T."/>
            <person name="Pan Y.S."/>
            <person name="Xia L.Y."/>
            <person name="Li J."/>
            <person name="Zhao F."/>
            <person name="Cao W.C."/>
        </authorList>
    </citation>
    <scope>NUCLEOTIDE SEQUENCE</scope>
    <source>
        <strain evidence="4">Rsan-2018</strain>
    </source>
</reference>
<dbReference type="InterPro" id="IPR000863">
    <property type="entry name" value="Sulfotransferase_dom"/>
</dbReference>
<accession>A0A9D4QAT8</accession>
<comment type="similarity">
    <text evidence="1">Belongs to the sulfotransferase 1 family.</text>
</comment>
<keyword evidence="5" id="KW-1185">Reference proteome</keyword>
<dbReference type="EMBL" id="JABSTV010001247">
    <property type="protein sequence ID" value="KAH7972470.1"/>
    <property type="molecule type" value="Genomic_DNA"/>
</dbReference>
<dbReference type="AlphaFoldDB" id="A0A9D4QAT8"/>
<gene>
    <name evidence="4" type="ORF">HPB52_012464</name>
</gene>